<feature type="transmembrane region" description="Helical" evidence="2">
    <location>
        <begin position="163"/>
        <end position="182"/>
    </location>
</feature>
<comment type="caution">
    <text evidence="5">The sequence shown here is derived from an EMBL/GenBank/DDBJ whole genome shotgun (WGS) entry which is preliminary data.</text>
</comment>
<gene>
    <name evidence="5" type="ORF">FCU45_10045</name>
</gene>
<dbReference type="PANTHER" id="PTHR44757:SF2">
    <property type="entry name" value="BIOFILM ARCHITECTURE MAINTENANCE PROTEIN MBAA"/>
    <property type="match status" value="1"/>
</dbReference>
<keyword evidence="6" id="KW-1185">Reference proteome</keyword>
<dbReference type="FunFam" id="3.30.70.270:FF:000001">
    <property type="entry name" value="Diguanylate cyclase domain protein"/>
    <property type="match status" value="1"/>
</dbReference>
<reference evidence="5 6" key="1">
    <citation type="submission" date="2019-04" db="EMBL/GenBank/DDBJ databases">
        <title>Sulfurimonas crateris sp. nov. a facultative anaerobic sulfur-oxidizing chemolithautotrophic bacterium isolated from a terrestrial mud vulcano.</title>
        <authorList>
            <person name="Ratnikova N.M."/>
            <person name="Slobodkin A.I."/>
            <person name="Merkel A.Y."/>
            <person name="Novikov A."/>
            <person name="Bonch-Osmolovskaya E.A."/>
            <person name="Slobodkina G.B."/>
        </authorList>
    </citation>
    <scope>NUCLEOTIDE SEQUENCE [LARGE SCALE GENOMIC DNA]</scope>
    <source>
        <strain evidence="5 6">SN118</strain>
    </source>
</reference>
<dbReference type="InterPro" id="IPR043128">
    <property type="entry name" value="Rev_trsase/Diguanyl_cyclase"/>
</dbReference>
<proteinExistence type="predicted"/>
<dbReference type="PROSITE" id="PS50887">
    <property type="entry name" value="GGDEF"/>
    <property type="match status" value="1"/>
</dbReference>
<dbReference type="GO" id="GO:0071111">
    <property type="term" value="F:cyclic-guanylate-specific phosphodiesterase activity"/>
    <property type="evidence" value="ECO:0007669"/>
    <property type="project" value="UniProtKB-EC"/>
</dbReference>
<dbReference type="AlphaFoldDB" id="A0A4V5TLR1"/>
<feature type="domain" description="GGDEF" evidence="4">
    <location>
        <begin position="267"/>
        <end position="400"/>
    </location>
</feature>
<evidence type="ECO:0000313" key="6">
    <source>
        <dbReference type="Proteomes" id="UP000309561"/>
    </source>
</evidence>
<evidence type="ECO:0000313" key="5">
    <source>
        <dbReference type="EMBL" id="TKI68743.1"/>
    </source>
</evidence>
<dbReference type="CDD" id="cd01949">
    <property type="entry name" value="GGDEF"/>
    <property type="match status" value="1"/>
</dbReference>
<dbReference type="Pfam" id="PF00990">
    <property type="entry name" value="GGDEF"/>
    <property type="match status" value="1"/>
</dbReference>
<dbReference type="Gene3D" id="3.20.20.450">
    <property type="entry name" value="EAL domain"/>
    <property type="match status" value="1"/>
</dbReference>
<dbReference type="InterPro" id="IPR029787">
    <property type="entry name" value="Nucleotide_cyclase"/>
</dbReference>
<dbReference type="InterPro" id="IPR001633">
    <property type="entry name" value="EAL_dom"/>
</dbReference>
<dbReference type="InterPro" id="IPR035919">
    <property type="entry name" value="EAL_sf"/>
</dbReference>
<accession>A0A4V5TLR1</accession>
<dbReference type="EMBL" id="SZPX01000007">
    <property type="protein sequence ID" value="TKI68743.1"/>
    <property type="molecule type" value="Genomic_DNA"/>
</dbReference>
<name>A0A4V5TLR1_9BACT</name>
<keyword evidence="2" id="KW-1133">Transmembrane helix</keyword>
<dbReference type="SMART" id="SM00052">
    <property type="entry name" value="EAL"/>
    <property type="match status" value="1"/>
</dbReference>
<dbReference type="Pfam" id="PF00563">
    <property type="entry name" value="EAL"/>
    <property type="match status" value="1"/>
</dbReference>
<keyword evidence="2" id="KW-0472">Membrane</keyword>
<dbReference type="InterPro" id="IPR052155">
    <property type="entry name" value="Biofilm_reg_signaling"/>
</dbReference>
<evidence type="ECO:0000256" key="2">
    <source>
        <dbReference type="SAM" id="Phobius"/>
    </source>
</evidence>
<dbReference type="FunFam" id="3.20.20.450:FF:000001">
    <property type="entry name" value="Cyclic di-GMP phosphodiesterase yahA"/>
    <property type="match status" value="1"/>
</dbReference>
<feature type="transmembrane region" description="Helical" evidence="2">
    <location>
        <begin position="6"/>
        <end position="27"/>
    </location>
</feature>
<dbReference type="OrthoDB" id="5372181at2"/>
<dbReference type="PANTHER" id="PTHR44757">
    <property type="entry name" value="DIGUANYLATE CYCLASE DGCP"/>
    <property type="match status" value="1"/>
</dbReference>
<evidence type="ECO:0000259" key="3">
    <source>
        <dbReference type="PROSITE" id="PS50883"/>
    </source>
</evidence>
<dbReference type="Proteomes" id="UP000309561">
    <property type="component" value="Unassembled WGS sequence"/>
</dbReference>
<dbReference type="CDD" id="cd01948">
    <property type="entry name" value="EAL"/>
    <property type="match status" value="1"/>
</dbReference>
<organism evidence="5 6">
    <name type="scientific">Sulfurimonas crateris</name>
    <dbReference type="NCBI Taxonomy" id="2574727"/>
    <lineage>
        <taxon>Bacteria</taxon>
        <taxon>Pseudomonadati</taxon>
        <taxon>Campylobacterota</taxon>
        <taxon>Epsilonproteobacteria</taxon>
        <taxon>Campylobacterales</taxon>
        <taxon>Sulfurimonadaceae</taxon>
        <taxon>Sulfurimonas</taxon>
    </lineage>
</organism>
<dbReference type="InterPro" id="IPR000160">
    <property type="entry name" value="GGDEF_dom"/>
</dbReference>
<sequence>MSMSIQKFIFSLVATLFSILYILFFYYHFAQQEKTAEAILRAINSQMLETSYHLSKEIKSINDVASLRAMLDRIASNGDFIDSIFIHDEDEILISTDPFRRKTISTNLIFSSGLSAYDKLEQIEAIEEDVRFYEGKKATVLKLTFVLDKDEISLYFSERKSKFLLYFGLAPIFIFIFLWFLLRGFIAKPLERLRQFAYYQSEIPKAFKLRELETIRYSMVQTFQRLENEKKELYDMARTDMLSGLANRNALEEYAHRLIANSSRERKEFAFLFVDLDNFKDINDSLGHNVGDELLKKISSMISEALRSNDFVARVGGDEFVVIVEKYHSIMELTAIVERIQNYLEQTWIIQTHPISVGSSIGIAFYPKDGRDLISLMKNSDIAMYEAKNRGRGRYHFFTEELNKRVQDSISLDKNMRKALENDEYQLHYQPKIDIKSGTIVGAEALIRWVSPTQGSIAPDVFISLAEENGFINELGWWVLQDAIRQHTLWKNKGIDISISINVSAKQLLGDNFIDQFKKLLDDNEVDPGKIDIEITEYLFLQHSEENSKILHELHDYGVKISLDDFGTGYSSLSYLKRFPIDNLKIDKAFIDDYDSKRGSIFVDTIVKMGQTLNMKVIAEGVEHKEQVEYLSKIGCDQYQGYYFSRALNADDFETLFLEQSH</sequence>
<dbReference type="Gene3D" id="3.30.70.270">
    <property type="match status" value="1"/>
</dbReference>
<feature type="domain" description="EAL" evidence="3">
    <location>
        <begin position="409"/>
        <end position="661"/>
    </location>
</feature>
<comment type="catalytic activity">
    <reaction evidence="1">
        <text>3',3'-c-di-GMP + H2O = 5'-phosphoguanylyl(3'-&gt;5')guanosine + H(+)</text>
        <dbReference type="Rhea" id="RHEA:24902"/>
        <dbReference type="ChEBI" id="CHEBI:15377"/>
        <dbReference type="ChEBI" id="CHEBI:15378"/>
        <dbReference type="ChEBI" id="CHEBI:58754"/>
        <dbReference type="ChEBI" id="CHEBI:58805"/>
        <dbReference type="EC" id="3.1.4.52"/>
    </reaction>
    <physiologicalReaction direction="left-to-right" evidence="1">
        <dbReference type="Rhea" id="RHEA:24903"/>
    </physiologicalReaction>
</comment>
<dbReference type="GO" id="GO:0071732">
    <property type="term" value="P:cellular response to nitric oxide"/>
    <property type="evidence" value="ECO:0007669"/>
    <property type="project" value="UniProtKB-ARBA"/>
</dbReference>
<evidence type="ECO:0000256" key="1">
    <source>
        <dbReference type="ARBA" id="ARBA00051114"/>
    </source>
</evidence>
<dbReference type="SMART" id="SM00267">
    <property type="entry name" value="GGDEF"/>
    <property type="match status" value="1"/>
</dbReference>
<dbReference type="SUPFAM" id="SSF55073">
    <property type="entry name" value="Nucleotide cyclase"/>
    <property type="match status" value="1"/>
</dbReference>
<evidence type="ECO:0000259" key="4">
    <source>
        <dbReference type="PROSITE" id="PS50887"/>
    </source>
</evidence>
<dbReference type="PROSITE" id="PS50883">
    <property type="entry name" value="EAL"/>
    <property type="match status" value="1"/>
</dbReference>
<keyword evidence="2" id="KW-0812">Transmembrane</keyword>
<protein>
    <submittedName>
        <fullName evidence="5">EAL domain-containing protein</fullName>
    </submittedName>
</protein>
<dbReference type="NCBIfam" id="TIGR00254">
    <property type="entry name" value="GGDEF"/>
    <property type="match status" value="1"/>
</dbReference>
<dbReference type="SUPFAM" id="SSF141868">
    <property type="entry name" value="EAL domain-like"/>
    <property type="match status" value="1"/>
</dbReference>